<comment type="caution">
    <text evidence="2">The sequence shown here is derived from an EMBL/GenBank/DDBJ whole genome shotgun (WGS) entry which is preliminary data.</text>
</comment>
<protein>
    <submittedName>
        <fullName evidence="2">Uncharacterized protein</fullName>
    </submittedName>
</protein>
<dbReference type="Proteomes" id="UP001642540">
    <property type="component" value="Unassembled WGS sequence"/>
</dbReference>
<keyword evidence="1" id="KW-0472">Membrane</keyword>
<accession>A0ABP1PNS7</accession>
<keyword evidence="3" id="KW-1185">Reference proteome</keyword>
<proteinExistence type="predicted"/>
<dbReference type="EMBL" id="CAXLJM020000007">
    <property type="protein sequence ID" value="CAL8072047.1"/>
    <property type="molecule type" value="Genomic_DNA"/>
</dbReference>
<reference evidence="2 3" key="1">
    <citation type="submission" date="2024-08" db="EMBL/GenBank/DDBJ databases">
        <authorList>
            <person name="Cucini C."/>
            <person name="Frati F."/>
        </authorList>
    </citation>
    <scope>NUCLEOTIDE SEQUENCE [LARGE SCALE GENOMIC DNA]</scope>
</reference>
<name>A0ABP1PNS7_9HEXA</name>
<evidence type="ECO:0000313" key="2">
    <source>
        <dbReference type="EMBL" id="CAL8072047.1"/>
    </source>
</evidence>
<keyword evidence="1" id="KW-0812">Transmembrane</keyword>
<keyword evidence="1" id="KW-1133">Transmembrane helix</keyword>
<feature type="transmembrane region" description="Helical" evidence="1">
    <location>
        <begin position="20"/>
        <end position="37"/>
    </location>
</feature>
<sequence length="320" mass="37013">MMMKHPSTINKNSLLSPSKLPYFLLIALFTFIAHFPLETQSYFTPHFVWSAVNKTLEEDRLTIVDTNNEKLKIKSCTKVVLFNNGSEEYVTGNDSKTFIHTKAILVDVTSLNFATWNVLQEVESRINETNPGTCVPCIVVVSLVNVDAMEGALYKNKPIDQLIQDEKQIQDYKLNLSMQFTQLLQFKTPIQARHLVLVRLVKTKEELTKCHGKKYTKYPRRLVSIWEQVLFDHFKEARVIQGATASGNSETILTSGKESGIWVWMCEEIIRRLDLLDRCKQHEEPEHKCQEWEKNNSLSTAENVVKMRDRQQCGVYRPRT</sequence>
<organism evidence="2 3">
    <name type="scientific">Orchesella dallaii</name>
    <dbReference type="NCBI Taxonomy" id="48710"/>
    <lineage>
        <taxon>Eukaryota</taxon>
        <taxon>Metazoa</taxon>
        <taxon>Ecdysozoa</taxon>
        <taxon>Arthropoda</taxon>
        <taxon>Hexapoda</taxon>
        <taxon>Collembola</taxon>
        <taxon>Entomobryomorpha</taxon>
        <taxon>Entomobryoidea</taxon>
        <taxon>Orchesellidae</taxon>
        <taxon>Orchesellinae</taxon>
        <taxon>Orchesella</taxon>
    </lineage>
</organism>
<gene>
    <name evidence="2" type="ORF">ODALV1_LOCUS1975</name>
</gene>
<evidence type="ECO:0000313" key="3">
    <source>
        <dbReference type="Proteomes" id="UP001642540"/>
    </source>
</evidence>
<evidence type="ECO:0000256" key="1">
    <source>
        <dbReference type="SAM" id="Phobius"/>
    </source>
</evidence>